<protein>
    <recommendedName>
        <fullName evidence="3">Secreted protein</fullName>
    </recommendedName>
</protein>
<evidence type="ECO:0008006" key="3">
    <source>
        <dbReference type="Google" id="ProtNLM"/>
    </source>
</evidence>
<sequence length="163" mass="16499">MPEIDFTVCGCCCVGGAVALTVTLSGRASEPAVPSTRIVARVPFAAGAFGAADSVKVTLCGLGWAGEPLNWMGWPHPPQLTPSGRPVTLIVAAISALSGVTSTLIELLLPASMVTEPVESVILAAEAGVAGTASSAPETSATTTPARCFQARRCVDTSTAFRV</sequence>
<evidence type="ECO:0000313" key="2">
    <source>
        <dbReference type="Proteomes" id="UP001550348"/>
    </source>
</evidence>
<dbReference type="EMBL" id="JBEXRX010000029">
    <property type="protein sequence ID" value="MEU0152815.1"/>
    <property type="molecule type" value="Genomic_DNA"/>
</dbReference>
<evidence type="ECO:0000313" key="1">
    <source>
        <dbReference type="EMBL" id="MEU0152815.1"/>
    </source>
</evidence>
<proteinExistence type="predicted"/>
<reference evidence="1 2" key="1">
    <citation type="submission" date="2024-06" db="EMBL/GenBank/DDBJ databases">
        <title>The Natural Products Discovery Center: Release of the First 8490 Sequenced Strains for Exploring Actinobacteria Biosynthetic Diversity.</title>
        <authorList>
            <person name="Kalkreuter E."/>
            <person name="Kautsar S.A."/>
            <person name="Yang D."/>
            <person name="Bader C.D."/>
            <person name="Teijaro C.N."/>
            <person name="Fluegel L."/>
            <person name="Davis C.M."/>
            <person name="Simpson J.R."/>
            <person name="Lauterbach L."/>
            <person name="Steele A.D."/>
            <person name="Gui C."/>
            <person name="Meng S."/>
            <person name="Li G."/>
            <person name="Viehrig K."/>
            <person name="Ye F."/>
            <person name="Su P."/>
            <person name="Kiefer A.F."/>
            <person name="Nichols A."/>
            <person name="Cepeda A.J."/>
            <person name="Yan W."/>
            <person name="Fan B."/>
            <person name="Jiang Y."/>
            <person name="Adhikari A."/>
            <person name="Zheng C.-J."/>
            <person name="Schuster L."/>
            <person name="Cowan T.M."/>
            <person name="Smanski M.J."/>
            <person name="Chevrette M.G."/>
            <person name="De Carvalho L.P.S."/>
            <person name="Shen B."/>
        </authorList>
    </citation>
    <scope>NUCLEOTIDE SEQUENCE [LARGE SCALE GENOMIC DNA]</scope>
    <source>
        <strain evidence="1 2">NPDC006286</strain>
    </source>
</reference>
<name>A0ABV2VJ31_9ACTN</name>
<comment type="caution">
    <text evidence="1">The sequence shown here is derived from an EMBL/GenBank/DDBJ whole genome shotgun (WGS) entry which is preliminary data.</text>
</comment>
<gene>
    <name evidence="1" type="ORF">ABZ071_12970</name>
</gene>
<dbReference type="Proteomes" id="UP001550348">
    <property type="component" value="Unassembled WGS sequence"/>
</dbReference>
<keyword evidence="2" id="KW-1185">Reference proteome</keyword>
<dbReference type="RefSeq" id="WP_355664698.1">
    <property type="nucleotide sequence ID" value="NZ_JBEXRX010000029.1"/>
</dbReference>
<organism evidence="1 2">
    <name type="scientific">Micromonospora fulviviridis</name>
    <dbReference type="NCBI Taxonomy" id="47860"/>
    <lineage>
        <taxon>Bacteria</taxon>
        <taxon>Bacillati</taxon>
        <taxon>Actinomycetota</taxon>
        <taxon>Actinomycetes</taxon>
        <taxon>Micromonosporales</taxon>
        <taxon>Micromonosporaceae</taxon>
        <taxon>Micromonospora</taxon>
    </lineage>
</organism>
<accession>A0ABV2VJ31</accession>